<accession>A0A411YEN0</accession>
<evidence type="ECO:0000256" key="1">
    <source>
        <dbReference type="ARBA" id="ARBA00023125"/>
    </source>
</evidence>
<dbReference type="InterPro" id="IPR036388">
    <property type="entry name" value="WH-like_DNA-bd_sf"/>
</dbReference>
<feature type="domain" description="OmpR/PhoB-type" evidence="3">
    <location>
        <begin position="71"/>
        <end position="169"/>
    </location>
</feature>
<dbReference type="GO" id="GO:0006355">
    <property type="term" value="P:regulation of DNA-templated transcription"/>
    <property type="evidence" value="ECO:0007669"/>
    <property type="project" value="InterPro"/>
</dbReference>
<dbReference type="GO" id="GO:0000160">
    <property type="term" value="P:phosphorelay signal transduction system"/>
    <property type="evidence" value="ECO:0007669"/>
    <property type="project" value="InterPro"/>
</dbReference>
<dbReference type="InterPro" id="IPR016032">
    <property type="entry name" value="Sig_transdc_resp-reg_C-effctor"/>
</dbReference>
<evidence type="ECO:0000313" key="4">
    <source>
        <dbReference type="EMBL" id="QBI19713.1"/>
    </source>
</evidence>
<dbReference type="CDD" id="cd00383">
    <property type="entry name" value="trans_reg_C"/>
    <property type="match status" value="1"/>
</dbReference>
<dbReference type="SMART" id="SM00862">
    <property type="entry name" value="Trans_reg_C"/>
    <property type="match status" value="1"/>
</dbReference>
<proteinExistence type="predicted"/>
<evidence type="ECO:0000313" key="5">
    <source>
        <dbReference type="Proteomes" id="UP000291469"/>
    </source>
</evidence>
<dbReference type="KEGG" id="erz:ER308_09240"/>
<sequence length="186" mass="20752">MTAVRSAIMAVELVHWPAEAEHLDKLRAEGTPRLLLVEDDAIPPEVTDCLEDWVRIPAMERDILARTATLTSRAVRGEVSLRPELDSAGILRYRGDWVSLGPVDTAIARALIERFGELVERDDLVARAWPGASDARNNLDVQIMRLRRRLAPLGLRIRTVRSHGYVLGTASQPTFRDRAGRADSVQ</sequence>
<dbReference type="OrthoDB" id="3471838at2"/>
<evidence type="ECO:0000259" key="3">
    <source>
        <dbReference type="PROSITE" id="PS51755"/>
    </source>
</evidence>
<name>A0A411YEN0_9ACTN</name>
<dbReference type="InterPro" id="IPR001867">
    <property type="entry name" value="OmpR/PhoB-type_DNA-bd"/>
</dbReference>
<dbReference type="SUPFAM" id="SSF46894">
    <property type="entry name" value="C-terminal effector domain of the bipartite response regulators"/>
    <property type="match status" value="1"/>
</dbReference>
<reference evidence="4 5" key="1">
    <citation type="submission" date="2019-01" db="EMBL/GenBank/DDBJ databases">
        <title>Egibacter rhizosphaerae EGI 80759T.</title>
        <authorList>
            <person name="Chen D.-D."/>
            <person name="Tian Y."/>
            <person name="Jiao J.-Y."/>
            <person name="Zhang X.-T."/>
            <person name="Zhang Y.-G."/>
            <person name="Zhang Y."/>
            <person name="Xiao M."/>
            <person name="Shu W.-S."/>
            <person name="Li W.-J."/>
        </authorList>
    </citation>
    <scope>NUCLEOTIDE SEQUENCE [LARGE SCALE GENOMIC DNA]</scope>
    <source>
        <strain evidence="4 5">EGI 80759</strain>
    </source>
</reference>
<gene>
    <name evidence="4" type="ORF">ER308_09240</name>
</gene>
<keyword evidence="1 2" id="KW-0238">DNA-binding</keyword>
<feature type="DNA-binding region" description="OmpR/PhoB-type" evidence="2">
    <location>
        <begin position="71"/>
        <end position="169"/>
    </location>
</feature>
<dbReference type="GO" id="GO:0003677">
    <property type="term" value="F:DNA binding"/>
    <property type="evidence" value="ECO:0007669"/>
    <property type="project" value="UniProtKB-UniRule"/>
</dbReference>
<organism evidence="4 5">
    <name type="scientific">Egibacter rhizosphaerae</name>
    <dbReference type="NCBI Taxonomy" id="1670831"/>
    <lineage>
        <taxon>Bacteria</taxon>
        <taxon>Bacillati</taxon>
        <taxon>Actinomycetota</taxon>
        <taxon>Nitriliruptoria</taxon>
        <taxon>Egibacterales</taxon>
        <taxon>Egibacteraceae</taxon>
        <taxon>Egibacter</taxon>
    </lineage>
</organism>
<dbReference type="Gene3D" id="1.10.10.10">
    <property type="entry name" value="Winged helix-like DNA-binding domain superfamily/Winged helix DNA-binding domain"/>
    <property type="match status" value="1"/>
</dbReference>
<keyword evidence="5" id="KW-1185">Reference proteome</keyword>
<protein>
    <submittedName>
        <fullName evidence="4">Helix-turn-helix domain-containing protein</fullName>
    </submittedName>
</protein>
<dbReference type="AlphaFoldDB" id="A0A411YEN0"/>
<dbReference type="EMBL" id="CP036402">
    <property type="protein sequence ID" value="QBI19713.1"/>
    <property type="molecule type" value="Genomic_DNA"/>
</dbReference>
<evidence type="ECO:0000256" key="2">
    <source>
        <dbReference type="PROSITE-ProRule" id="PRU01091"/>
    </source>
</evidence>
<dbReference type="Pfam" id="PF00486">
    <property type="entry name" value="Trans_reg_C"/>
    <property type="match status" value="1"/>
</dbReference>
<dbReference type="PROSITE" id="PS51755">
    <property type="entry name" value="OMPR_PHOB"/>
    <property type="match status" value="1"/>
</dbReference>
<dbReference type="Proteomes" id="UP000291469">
    <property type="component" value="Chromosome"/>
</dbReference>